<dbReference type="Pfam" id="PF05368">
    <property type="entry name" value="NmrA"/>
    <property type="match status" value="1"/>
</dbReference>
<name>A0A917V9X2_9HYPH</name>
<dbReference type="PANTHER" id="PTHR43162">
    <property type="match status" value="1"/>
</dbReference>
<dbReference type="InterPro" id="IPR036291">
    <property type="entry name" value="NAD(P)-bd_dom_sf"/>
</dbReference>
<comment type="caution">
    <text evidence="2">The sequence shown here is derived from an EMBL/GenBank/DDBJ whole genome shotgun (WGS) entry which is preliminary data.</text>
</comment>
<evidence type="ECO:0000313" key="3">
    <source>
        <dbReference type="Proteomes" id="UP000600449"/>
    </source>
</evidence>
<dbReference type="EMBL" id="BMMF01000017">
    <property type="protein sequence ID" value="GGK52939.1"/>
    <property type="molecule type" value="Genomic_DNA"/>
</dbReference>
<dbReference type="Gene3D" id="3.40.50.720">
    <property type="entry name" value="NAD(P)-binding Rossmann-like Domain"/>
    <property type="match status" value="1"/>
</dbReference>
<organism evidence="2 3">
    <name type="scientific">Salinarimonas ramus</name>
    <dbReference type="NCBI Taxonomy" id="690164"/>
    <lineage>
        <taxon>Bacteria</taxon>
        <taxon>Pseudomonadati</taxon>
        <taxon>Pseudomonadota</taxon>
        <taxon>Alphaproteobacteria</taxon>
        <taxon>Hyphomicrobiales</taxon>
        <taxon>Salinarimonadaceae</taxon>
        <taxon>Salinarimonas</taxon>
    </lineage>
</organism>
<evidence type="ECO:0000259" key="1">
    <source>
        <dbReference type="Pfam" id="PF05368"/>
    </source>
</evidence>
<accession>A0A917V9X2</accession>
<dbReference type="RefSeq" id="WP_188915511.1">
    <property type="nucleotide sequence ID" value="NZ_BMMF01000017.1"/>
</dbReference>
<protein>
    <submittedName>
        <fullName evidence="2">NmrA family transcriptional regulator</fullName>
    </submittedName>
</protein>
<dbReference type="PANTHER" id="PTHR43162:SF1">
    <property type="entry name" value="PRESTALK A DIFFERENTIATION PROTEIN A"/>
    <property type="match status" value="1"/>
</dbReference>
<dbReference type="Gene3D" id="3.90.25.10">
    <property type="entry name" value="UDP-galactose 4-epimerase, domain 1"/>
    <property type="match status" value="1"/>
</dbReference>
<evidence type="ECO:0000313" key="2">
    <source>
        <dbReference type="EMBL" id="GGK52939.1"/>
    </source>
</evidence>
<feature type="domain" description="NmrA-like" evidence="1">
    <location>
        <begin position="3"/>
        <end position="236"/>
    </location>
</feature>
<sequence length="291" mass="30040">MFLVIGITGNTGAAAARTLLDAGERVRALVRSPAKAAHWAARGVELVSGDVAWTSDLVRAMQGTKGAYALVPPDYGATDFVGRAVATARAIREAAEAAALPRLVFLSSEGAHLPTGTGVIESLHAAEQALAGIGVPLTILRATYFLENFAPVFGVAAAEGVLPTMLTDLDRPQRIVAAADIGRVAAELLTAERAPALVELAGPRDETPRAVAATVAEIVGRPVQPVVPPREAWEGILREAGLGADGARLLAAMYDGINAEHVRFSGDVPLTRGRIGIAETARGWRGAAAAA</sequence>
<dbReference type="InterPro" id="IPR008030">
    <property type="entry name" value="NmrA-like"/>
</dbReference>
<reference evidence="2 3" key="1">
    <citation type="journal article" date="2014" name="Int. J. Syst. Evol. Microbiol.">
        <title>Complete genome sequence of Corynebacterium casei LMG S-19264T (=DSM 44701T), isolated from a smear-ripened cheese.</title>
        <authorList>
            <consortium name="US DOE Joint Genome Institute (JGI-PGF)"/>
            <person name="Walter F."/>
            <person name="Albersmeier A."/>
            <person name="Kalinowski J."/>
            <person name="Ruckert C."/>
        </authorList>
    </citation>
    <scope>NUCLEOTIDE SEQUENCE [LARGE SCALE GENOMIC DNA]</scope>
    <source>
        <strain evidence="2 3">CGMCC 1.9161</strain>
    </source>
</reference>
<dbReference type="Proteomes" id="UP000600449">
    <property type="component" value="Unassembled WGS sequence"/>
</dbReference>
<dbReference type="InterPro" id="IPR051604">
    <property type="entry name" value="Ergot_Alk_Oxidoreductase"/>
</dbReference>
<proteinExistence type="predicted"/>
<keyword evidence="3" id="KW-1185">Reference proteome</keyword>
<gene>
    <name evidence="2" type="ORF">GCM10011322_44780</name>
</gene>
<dbReference type="AlphaFoldDB" id="A0A917V9X2"/>
<dbReference type="SUPFAM" id="SSF51735">
    <property type="entry name" value="NAD(P)-binding Rossmann-fold domains"/>
    <property type="match status" value="1"/>
</dbReference>